<reference evidence="2" key="1">
    <citation type="journal article" date="2022" name="Int. J. Mol. Sci.">
        <title>Draft Genome of Tanacetum Coccineum: Genomic Comparison of Closely Related Tanacetum-Family Plants.</title>
        <authorList>
            <person name="Yamashiro T."/>
            <person name="Shiraishi A."/>
            <person name="Nakayama K."/>
            <person name="Satake H."/>
        </authorList>
    </citation>
    <scope>NUCLEOTIDE SEQUENCE</scope>
</reference>
<dbReference type="InterPro" id="IPR028919">
    <property type="entry name" value="Viral_movement"/>
</dbReference>
<dbReference type="PANTHER" id="PTHR47599:SF3">
    <property type="entry name" value="CELL-TO-CELL MOVEMENT PROTEIN"/>
    <property type="match status" value="1"/>
</dbReference>
<keyword evidence="1" id="KW-0175">Coiled coil</keyword>
<protein>
    <recommendedName>
        <fullName evidence="4">Movement protein</fullName>
    </recommendedName>
</protein>
<sequence length="298" mass="34079">MSSITNSPDHSSQEDDENHQITFSESRHGFDVSLMIKQDLLNKISKQKLLLNKEQAFKIPKTCGFLNPLLRRKNEIYYFVNSKEMHVDISETTGAVYLPLITKDEINKSLSKINSDVKNKISCVHLGAVKILIKSEFRSGIDTPIKMALLDNRIESRKDCILGIARGNLAYSRFMFTVYPQYGLSLDTKDLDQTLAFVHEFERSDLMKPGNKVFSITYLVAYALTSSHHSIDYKKKEYIEIDDLFNEIGSVEGSKFATIKPIEHPMTIARVISHQKQTKVCLQERLKIFRQRAAALQV</sequence>
<evidence type="ECO:0000313" key="3">
    <source>
        <dbReference type="Proteomes" id="UP001151760"/>
    </source>
</evidence>
<proteinExistence type="predicted"/>
<dbReference type="Proteomes" id="UP001151760">
    <property type="component" value="Unassembled WGS sequence"/>
</dbReference>
<evidence type="ECO:0000313" key="2">
    <source>
        <dbReference type="EMBL" id="GJS82858.1"/>
    </source>
</evidence>
<accession>A0ABQ4YY97</accession>
<organism evidence="2 3">
    <name type="scientific">Tanacetum coccineum</name>
    <dbReference type="NCBI Taxonomy" id="301880"/>
    <lineage>
        <taxon>Eukaryota</taxon>
        <taxon>Viridiplantae</taxon>
        <taxon>Streptophyta</taxon>
        <taxon>Embryophyta</taxon>
        <taxon>Tracheophyta</taxon>
        <taxon>Spermatophyta</taxon>
        <taxon>Magnoliopsida</taxon>
        <taxon>eudicotyledons</taxon>
        <taxon>Gunneridae</taxon>
        <taxon>Pentapetalae</taxon>
        <taxon>asterids</taxon>
        <taxon>campanulids</taxon>
        <taxon>Asterales</taxon>
        <taxon>Asteraceae</taxon>
        <taxon>Asteroideae</taxon>
        <taxon>Anthemideae</taxon>
        <taxon>Anthemidinae</taxon>
        <taxon>Tanacetum</taxon>
    </lineage>
</organism>
<dbReference type="Pfam" id="PF01107">
    <property type="entry name" value="MP"/>
    <property type="match status" value="1"/>
</dbReference>
<gene>
    <name evidence="2" type="ORF">Tco_0749399</name>
</gene>
<reference evidence="2" key="2">
    <citation type="submission" date="2022-01" db="EMBL/GenBank/DDBJ databases">
        <authorList>
            <person name="Yamashiro T."/>
            <person name="Shiraishi A."/>
            <person name="Satake H."/>
            <person name="Nakayama K."/>
        </authorList>
    </citation>
    <scope>NUCLEOTIDE SEQUENCE</scope>
</reference>
<keyword evidence="3" id="KW-1185">Reference proteome</keyword>
<dbReference type="EMBL" id="BQNB010010856">
    <property type="protein sequence ID" value="GJS82858.1"/>
    <property type="molecule type" value="Genomic_DNA"/>
</dbReference>
<evidence type="ECO:0000256" key="1">
    <source>
        <dbReference type="ARBA" id="ARBA00023054"/>
    </source>
</evidence>
<dbReference type="PANTHER" id="PTHR47599">
    <property type="entry name" value="CELL-TO-CELL MOVEMENT PROTEIN"/>
    <property type="match status" value="1"/>
</dbReference>
<evidence type="ECO:0008006" key="4">
    <source>
        <dbReference type="Google" id="ProtNLM"/>
    </source>
</evidence>
<name>A0ABQ4YY97_9ASTR</name>
<dbReference type="InterPro" id="IPR051596">
    <property type="entry name" value="Caulimoviridae_Movement"/>
</dbReference>
<comment type="caution">
    <text evidence="2">The sequence shown here is derived from an EMBL/GenBank/DDBJ whole genome shotgun (WGS) entry which is preliminary data.</text>
</comment>